<keyword evidence="1" id="KW-0472">Membrane</keyword>
<evidence type="ECO:0000259" key="2">
    <source>
        <dbReference type="Pfam" id="PF20151"/>
    </source>
</evidence>
<name>A0A9P6CE87_9AGAR</name>
<dbReference type="AlphaFoldDB" id="A0A9P6CE87"/>
<accession>A0A9P6CE87</accession>
<keyword evidence="1" id="KW-1133">Transmembrane helix</keyword>
<gene>
    <name evidence="3" type="ORF">BDZ94DRAFT_1312825</name>
</gene>
<proteinExistence type="predicted"/>
<dbReference type="Proteomes" id="UP000807353">
    <property type="component" value="Unassembled WGS sequence"/>
</dbReference>
<evidence type="ECO:0000313" key="4">
    <source>
        <dbReference type="Proteomes" id="UP000807353"/>
    </source>
</evidence>
<dbReference type="EMBL" id="MU150327">
    <property type="protein sequence ID" value="KAF9458920.1"/>
    <property type="molecule type" value="Genomic_DNA"/>
</dbReference>
<keyword evidence="4" id="KW-1185">Reference proteome</keyword>
<feature type="domain" description="DUF6533" evidence="2">
    <location>
        <begin position="24"/>
        <end position="69"/>
    </location>
</feature>
<dbReference type="InterPro" id="IPR045340">
    <property type="entry name" value="DUF6533"/>
</dbReference>
<keyword evidence="1" id="KW-0812">Transmembrane</keyword>
<feature type="transmembrane region" description="Helical" evidence="1">
    <location>
        <begin position="127"/>
        <end position="149"/>
    </location>
</feature>
<dbReference type="Pfam" id="PF20151">
    <property type="entry name" value="DUF6533"/>
    <property type="match status" value="1"/>
</dbReference>
<protein>
    <recommendedName>
        <fullName evidence="2">DUF6533 domain-containing protein</fullName>
    </recommendedName>
</protein>
<feature type="transmembrane region" description="Helical" evidence="1">
    <location>
        <begin position="211"/>
        <end position="232"/>
    </location>
</feature>
<reference evidence="3" key="1">
    <citation type="submission" date="2020-11" db="EMBL/GenBank/DDBJ databases">
        <authorList>
            <consortium name="DOE Joint Genome Institute"/>
            <person name="Ahrendt S."/>
            <person name="Riley R."/>
            <person name="Andreopoulos W."/>
            <person name="Labutti K."/>
            <person name="Pangilinan J."/>
            <person name="Ruiz-Duenas F.J."/>
            <person name="Barrasa J.M."/>
            <person name="Sanchez-Garcia M."/>
            <person name="Camarero S."/>
            <person name="Miyauchi S."/>
            <person name="Serrano A."/>
            <person name="Linde D."/>
            <person name="Babiker R."/>
            <person name="Drula E."/>
            <person name="Ayuso-Fernandez I."/>
            <person name="Pacheco R."/>
            <person name="Padilla G."/>
            <person name="Ferreira P."/>
            <person name="Barriuso J."/>
            <person name="Kellner H."/>
            <person name="Castanera R."/>
            <person name="Alfaro M."/>
            <person name="Ramirez L."/>
            <person name="Pisabarro A.G."/>
            <person name="Kuo A."/>
            <person name="Tritt A."/>
            <person name="Lipzen A."/>
            <person name="He G."/>
            <person name="Yan M."/>
            <person name="Ng V."/>
            <person name="Cullen D."/>
            <person name="Martin F."/>
            <person name="Rosso M.-N."/>
            <person name="Henrissat B."/>
            <person name="Hibbett D."/>
            <person name="Martinez A.T."/>
            <person name="Grigoriev I.V."/>
        </authorList>
    </citation>
    <scope>NUCLEOTIDE SEQUENCE</scope>
    <source>
        <strain evidence="3">CBS 247.69</strain>
    </source>
</reference>
<sequence length="327" mass="36057">MTSTAAPGPEQLVSAVTHLNAGKYFQVAAYVILIYDHALTFSDEVERIWKQKISGAAVLFLINRYLTPLQFMIVINAFHDPIWTPSVGVSSVIYDLPGASTVALIAVCELIMILRVYALYGRSGPILGFLMILWIIQITLSSISLTHGFPVSLPPGLVGCILTGEGPLFPAIWIMPLVTDFSVFLLMLWKSRDYIRQTRSTRTINVFLRDGSLYFLVICMANLLNTLLFVMAESDLKVIGASFSQLITATMISRLVINLRSADADSLGQETNLNQTTRMGFMTRTIGNLGEELDTIFQSSIGYSSTFTEELSIVKTHPQSIDATNPS</sequence>
<feature type="transmembrane region" description="Helical" evidence="1">
    <location>
        <begin position="169"/>
        <end position="190"/>
    </location>
</feature>
<feature type="transmembrane region" description="Helical" evidence="1">
    <location>
        <begin position="98"/>
        <end position="120"/>
    </location>
</feature>
<feature type="transmembrane region" description="Helical" evidence="1">
    <location>
        <begin position="56"/>
        <end position="78"/>
    </location>
</feature>
<dbReference type="OrthoDB" id="3251775at2759"/>
<evidence type="ECO:0000256" key="1">
    <source>
        <dbReference type="SAM" id="Phobius"/>
    </source>
</evidence>
<comment type="caution">
    <text evidence="3">The sequence shown here is derived from an EMBL/GenBank/DDBJ whole genome shotgun (WGS) entry which is preliminary data.</text>
</comment>
<evidence type="ECO:0000313" key="3">
    <source>
        <dbReference type="EMBL" id="KAF9458920.1"/>
    </source>
</evidence>
<organism evidence="3 4">
    <name type="scientific">Collybia nuda</name>
    <dbReference type="NCBI Taxonomy" id="64659"/>
    <lineage>
        <taxon>Eukaryota</taxon>
        <taxon>Fungi</taxon>
        <taxon>Dikarya</taxon>
        <taxon>Basidiomycota</taxon>
        <taxon>Agaricomycotina</taxon>
        <taxon>Agaricomycetes</taxon>
        <taxon>Agaricomycetidae</taxon>
        <taxon>Agaricales</taxon>
        <taxon>Tricholomatineae</taxon>
        <taxon>Clitocybaceae</taxon>
        <taxon>Collybia</taxon>
    </lineage>
</organism>